<evidence type="ECO:0000313" key="2">
    <source>
        <dbReference type="EMBL" id="AEM88812.1"/>
    </source>
</evidence>
<evidence type="ECO:0000256" key="1">
    <source>
        <dbReference type="SAM" id="MobiDB-lite"/>
    </source>
</evidence>
<dbReference type="eggNOG" id="ENOG5033SI2">
    <property type="taxonomic scope" value="Bacteria"/>
</dbReference>
<dbReference type="NCBIfam" id="NF033847">
    <property type="entry name" value="MCP_Sipho"/>
    <property type="match status" value="2"/>
</dbReference>
<dbReference type="AlphaFoldDB" id="G2PHG6"/>
<feature type="region of interest" description="Disordered" evidence="1">
    <location>
        <begin position="107"/>
        <end position="179"/>
    </location>
</feature>
<geneLocation type="plasmid" evidence="2 3">
    <name>pSTRVI02</name>
</geneLocation>
<gene>
    <name evidence="2" type="ORF">Strvi_0035</name>
</gene>
<accession>G2PHG6</accession>
<organism evidence="2 3">
    <name type="scientific">Streptomyces violaceusniger (strain Tu 4113)</name>
    <dbReference type="NCBI Taxonomy" id="653045"/>
    <lineage>
        <taxon>Bacteria</taxon>
        <taxon>Bacillati</taxon>
        <taxon>Actinomycetota</taxon>
        <taxon>Actinomycetes</taxon>
        <taxon>Kitasatosporales</taxon>
        <taxon>Streptomycetaceae</taxon>
        <taxon>Streptomyces</taxon>
        <taxon>Streptomyces violaceusniger group</taxon>
    </lineage>
</organism>
<feature type="compositionally biased region" description="Acidic residues" evidence="1">
    <location>
        <begin position="126"/>
        <end position="145"/>
    </location>
</feature>
<dbReference type="HOGENOM" id="CLU_353336_0_0_11"/>
<dbReference type="EMBL" id="CP002996">
    <property type="protein sequence ID" value="AEM88812.1"/>
    <property type="molecule type" value="Genomic_DNA"/>
</dbReference>
<evidence type="ECO:0000313" key="3">
    <source>
        <dbReference type="Proteomes" id="UP000008703"/>
    </source>
</evidence>
<dbReference type="Proteomes" id="UP000008703">
    <property type="component" value="Plasmid pSTRVI02"/>
</dbReference>
<protein>
    <submittedName>
        <fullName evidence="2">Uncharacterized protein</fullName>
    </submittedName>
</protein>
<feature type="region of interest" description="Disordered" evidence="1">
    <location>
        <begin position="759"/>
        <end position="795"/>
    </location>
</feature>
<keyword evidence="3" id="KW-1185">Reference proteome</keyword>
<dbReference type="InterPro" id="IPR047790">
    <property type="entry name" value="MCP_Sipho"/>
</dbReference>
<proteinExistence type="predicted"/>
<sequence length="795" mass="85734">MRSKDTQVELDDILNVLATTTDDERVEAIRDAVRAAAENGADMPGLEAAAVDRFRELREEAEDSTPNDDQLTALEFLVDVVEHLREYNVGTQQRAEEAHRRLASLAGRVVTEDGADEGENTFADDSSSDDDADEDQGEETADDGGSDTSSSSGKKKPAKKTASVSTSRALATQQERRLPLNFLRSKSAVPAGRGSGRMATGDDRSVRYTVTSADVPGISARQKIGDLSHLATVVNTRMQSMVRSATSGRAGIATITRHVAAKYSISQEMDIDGAIKAAADEFSLPGGNLVAAGAWCAPPDTLWDLCPDDSGNDGFLDLPTVTTRRSGIRFPQAFDFSPLYGGVGFHFGKDQLHWSDCEEGPDGQKKCCIEIPCPEWTECLLELDGICIRNSILMERGWPEWTSDFTARVLKAHRRRMNAWTIAKIESLATQISMPQVNLPATGIDVAGLHGPGAVESVLSILEMMVEYQRYRYRLPRAATLEAVMPYWLLPILRADLSKKSGWNLNRWNVTDQQLIQFLQSRGVRVQFVYDWQDAFAAAFQPNPGDCGDAEAAQGKAKYPHSPGVYDCCECTEPDPDNPCGSKPRRSANEGRVLPASSCCAAGVYEGGDCCDAKFKCLRPLQLGCDTFGGSNAGPLFGGLPPTHWPTHVKILLYPAGSVFKLQQDVITLEGIYDHASLMENKYTSLFTEEGTQVCKRCYDPYLLDIPLCPNGLSGGPVVTGCKPSGCTPGYGASDCNDCNQAFTNAEKAFADKQKAELGFRPCDTGGTPTPPAPSPGGGTTPPPSGGAGVRGGRK</sequence>
<name>G2PHG6_STRV4</name>
<feature type="compositionally biased region" description="Pro residues" evidence="1">
    <location>
        <begin position="769"/>
        <end position="785"/>
    </location>
</feature>
<keyword evidence="2" id="KW-0614">Plasmid</keyword>
<dbReference type="KEGG" id="svl:Strvi_0035"/>
<feature type="compositionally biased region" description="Gly residues" evidence="1">
    <location>
        <begin position="786"/>
        <end position="795"/>
    </location>
</feature>
<reference evidence="2" key="1">
    <citation type="submission" date="2011-08" db="EMBL/GenBank/DDBJ databases">
        <title>Complete sequence of plasmid 2 of Streptomyces violaceusniger Tu 4113.</title>
        <authorList>
            <consortium name="US DOE Joint Genome Institute"/>
            <person name="Lucas S."/>
            <person name="Han J."/>
            <person name="Lapidus A."/>
            <person name="Cheng J.-F."/>
            <person name="Goodwin L."/>
            <person name="Pitluck S."/>
            <person name="Peters L."/>
            <person name="Ivanova N."/>
            <person name="Daligault H."/>
            <person name="Detter J.C."/>
            <person name="Han C."/>
            <person name="Tapia R."/>
            <person name="Land M."/>
            <person name="Hauser L."/>
            <person name="Kyrpides N."/>
            <person name="Ivanova N."/>
            <person name="Pagani I."/>
            <person name="Hagen A."/>
            <person name="Katz L."/>
            <person name="Fiedler H.-P."/>
            <person name="Keasling J."/>
            <person name="Fortman J."/>
            <person name="Woyke T."/>
        </authorList>
    </citation>
    <scope>NUCLEOTIDE SEQUENCE [LARGE SCALE GENOMIC DNA]</scope>
    <source>
        <strain evidence="2">Tu 4113</strain>
        <plasmid evidence="2">pSTRVI02</plasmid>
    </source>
</reference>